<comment type="caution">
    <text evidence="1">The sequence shown here is derived from an EMBL/GenBank/DDBJ whole genome shotgun (WGS) entry which is preliminary data.</text>
</comment>
<evidence type="ECO:0008006" key="3">
    <source>
        <dbReference type="Google" id="ProtNLM"/>
    </source>
</evidence>
<keyword evidence="2" id="KW-1185">Reference proteome</keyword>
<gene>
    <name evidence="1" type="ORF">Ciccas_005509</name>
</gene>
<accession>A0ABD2Q8W6</accession>
<dbReference type="Proteomes" id="UP001626550">
    <property type="component" value="Unassembled WGS sequence"/>
</dbReference>
<name>A0ABD2Q8W6_9PLAT</name>
<evidence type="ECO:0000313" key="2">
    <source>
        <dbReference type="Proteomes" id="UP001626550"/>
    </source>
</evidence>
<dbReference type="EMBL" id="JBJKFK010000651">
    <property type="protein sequence ID" value="KAL3315853.1"/>
    <property type="molecule type" value="Genomic_DNA"/>
</dbReference>
<dbReference type="AlphaFoldDB" id="A0ABD2Q8W6"/>
<proteinExistence type="predicted"/>
<protein>
    <recommendedName>
        <fullName evidence="3">MULE transposase domain-containing protein</fullName>
    </recommendedName>
</protein>
<evidence type="ECO:0000313" key="1">
    <source>
        <dbReference type="EMBL" id="KAL3315853.1"/>
    </source>
</evidence>
<reference evidence="1 2" key="1">
    <citation type="submission" date="2024-11" db="EMBL/GenBank/DDBJ databases">
        <title>Adaptive evolution of stress response genes in parasites aligns with host niche diversity.</title>
        <authorList>
            <person name="Hahn C."/>
            <person name="Resl P."/>
        </authorList>
    </citation>
    <scope>NUCLEOTIDE SEQUENCE [LARGE SCALE GENOMIC DNA]</scope>
    <source>
        <strain evidence="1">EGGRZ-B1_66</strain>
        <tissue evidence="1">Body</tissue>
    </source>
</reference>
<sequence length="205" mass="23232">MDPKTATMWVVDTGARHSVVTFATYQRLRQQPTINETSTRLLAANGTEIPTKGSITYTLGLGHLDFKKPSTFIVADTTYNLLENYVCSAILVPTAGGGIPHCMMFHQKELIEQYVVMFELLFKSQQSPFFGWDCPQFIVTDDSKAEKPAIKVSLQDAEQILCLQHMKRNIKSYQLVRGLKKTFTQLASRLFVSPLYWHKIVCSFS</sequence>
<organism evidence="1 2">
    <name type="scientific">Cichlidogyrus casuarinus</name>
    <dbReference type="NCBI Taxonomy" id="1844966"/>
    <lineage>
        <taxon>Eukaryota</taxon>
        <taxon>Metazoa</taxon>
        <taxon>Spiralia</taxon>
        <taxon>Lophotrochozoa</taxon>
        <taxon>Platyhelminthes</taxon>
        <taxon>Monogenea</taxon>
        <taxon>Monopisthocotylea</taxon>
        <taxon>Dactylogyridea</taxon>
        <taxon>Ancyrocephalidae</taxon>
        <taxon>Cichlidogyrus</taxon>
    </lineage>
</organism>